<dbReference type="GO" id="GO:0031146">
    <property type="term" value="P:SCF-dependent proteasomal ubiquitin-dependent protein catabolic process"/>
    <property type="evidence" value="ECO:0007669"/>
    <property type="project" value="TreeGrafter"/>
</dbReference>
<dbReference type="OrthoDB" id="2117972at2759"/>
<dbReference type="STRING" id="61395.A0A1Y1W0K0"/>
<dbReference type="PANTHER" id="PTHR12874:SF9">
    <property type="entry name" value="F-BOX ONLY PROTEIN 48"/>
    <property type="match status" value="1"/>
</dbReference>
<dbReference type="SUPFAM" id="SSF81383">
    <property type="entry name" value="F-box domain"/>
    <property type="match status" value="1"/>
</dbReference>
<evidence type="ECO:0000313" key="3">
    <source>
        <dbReference type="EMBL" id="ORX66786.1"/>
    </source>
</evidence>
<reference evidence="3 4" key="1">
    <citation type="submission" date="2016-07" db="EMBL/GenBank/DDBJ databases">
        <title>Pervasive Adenine N6-methylation of Active Genes in Fungi.</title>
        <authorList>
            <consortium name="DOE Joint Genome Institute"/>
            <person name="Mondo S.J."/>
            <person name="Dannebaum R.O."/>
            <person name="Kuo R.C."/>
            <person name="Labutti K."/>
            <person name="Haridas S."/>
            <person name="Kuo A."/>
            <person name="Salamov A."/>
            <person name="Ahrendt S.R."/>
            <person name="Lipzen A."/>
            <person name="Sullivan W."/>
            <person name="Andreopoulos W.B."/>
            <person name="Clum A."/>
            <person name="Lindquist E."/>
            <person name="Daum C."/>
            <person name="Ramamoorthy G.K."/>
            <person name="Gryganskyi A."/>
            <person name="Culley D."/>
            <person name="Magnuson J.K."/>
            <person name="James T.Y."/>
            <person name="O'Malley M.A."/>
            <person name="Stajich J.E."/>
            <person name="Spatafora J.W."/>
            <person name="Visel A."/>
            <person name="Grigoriev I.V."/>
        </authorList>
    </citation>
    <scope>NUCLEOTIDE SEQUENCE [LARGE SCALE GENOMIC DNA]</scope>
    <source>
        <strain evidence="3 4">ATCC 12442</strain>
    </source>
</reference>
<evidence type="ECO:0000259" key="2">
    <source>
        <dbReference type="PROSITE" id="PS50181"/>
    </source>
</evidence>
<dbReference type="RefSeq" id="XP_040740745.1">
    <property type="nucleotide sequence ID" value="XM_040890607.1"/>
</dbReference>
<dbReference type="AlphaFoldDB" id="A0A1Y1W0K0"/>
<dbReference type="PANTHER" id="PTHR12874">
    <property type="entry name" value="F-BOX ONLY PROTEIN 48-RELATED"/>
    <property type="match status" value="1"/>
</dbReference>
<proteinExistence type="predicted"/>
<dbReference type="GO" id="GO:0019005">
    <property type="term" value="C:SCF ubiquitin ligase complex"/>
    <property type="evidence" value="ECO:0007669"/>
    <property type="project" value="TreeGrafter"/>
</dbReference>
<dbReference type="GO" id="GO:0005737">
    <property type="term" value="C:cytoplasm"/>
    <property type="evidence" value="ECO:0007669"/>
    <property type="project" value="TreeGrafter"/>
</dbReference>
<dbReference type="InterPro" id="IPR045464">
    <property type="entry name" value="Hrt3/FBXO9_C"/>
</dbReference>
<dbReference type="PROSITE" id="PS50181">
    <property type="entry name" value="FBOX"/>
    <property type="match status" value="1"/>
</dbReference>
<dbReference type="InterPro" id="IPR001810">
    <property type="entry name" value="F-box_dom"/>
</dbReference>
<feature type="domain" description="F-box" evidence="2">
    <location>
        <begin position="157"/>
        <end position="206"/>
    </location>
</feature>
<evidence type="ECO:0000256" key="1">
    <source>
        <dbReference type="ARBA" id="ARBA00022786"/>
    </source>
</evidence>
<comment type="caution">
    <text evidence="3">The sequence shown here is derived from an EMBL/GenBank/DDBJ whole genome shotgun (WGS) entry which is preliminary data.</text>
</comment>
<keyword evidence="1" id="KW-0833">Ubl conjugation pathway</keyword>
<dbReference type="EMBL" id="MCFD01000014">
    <property type="protein sequence ID" value="ORX66786.1"/>
    <property type="molecule type" value="Genomic_DNA"/>
</dbReference>
<organism evidence="3 4">
    <name type="scientific">Linderina pennispora</name>
    <dbReference type="NCBI Taxonomy" id="61395"/>
    <lineage>
        <taxon>Eukaryota</taxon>
        <taxon>Fungi</taxon>
        <taxon>Fungi incertae sedis</taxon>
        <taxon>Zoopagomycota</taxon>
        <taxon>Kickxellomycotina</taxon>
        <taxon>Kickxellomycetes</taxon>
        <taxon>Kickxellales</taxon>
        <taxon>Kickxellaceae</taxon>
        <taxon>Linderina</taxon>
    </lineage>
</organism>
<sequence length="371" mass="42409">MEELDKFREQWLEEVRTRHEPATQTASELLSMSGVGSMDANTQTALSHYLQATAYEHEGRLGEALGSYRKAFRHCATIDSIYRQITQGRDGAHAQAQLAKAEQNIADKRRQESGGFLFRHEAGAREVDDTRIDVMAELVSGLKKMELQCVPGNANRPVLVDRLPDDLLVHVLKMAGAVDVQIVGRFAAACKRFAVVSRDARLWKFMNCAAQRQPTGERFQAACSSVSVPAEEPVDTYSLYREAQAYDGWLDMFLRRARVRFDGIYISTCHYLRPSSAENTWTTPVMLVTYYRYLRFFRDGTCLKLLSTTEPAKIVRSIFWATRERRVQRGVWRLDGRDVVAYTQDKERDGLTFCLELEVRSTRDSQEQQLQ</sequence>
<name>A0A1Y1W0K0_9FUNG</name>
<dbReference type="Pfam" id="PF19270">
    <property type="entry name" value="FBO_C"/>
    <property type="match status" value="1"/>
</dbReference>
<dbReference type="InterPro" id="IPR036047">
    <property type="entry name" value="F-box-like_dom_sf"/>
</dbReference>
<accession>A0A1Y1W0K0</accession>
<gene>
    <name evidence="3" type="ORF">DL89DRAFT_295163</name>
</gene>
<dbReference type="Proteomes" id="UP000193922">
    <property type="component" value="Unassembled WGS sequence"/>
</dbReference>
<dbReference type="GeneID" id="63807255"/>
<keyword evidence="4" id="KW-1185">Reference proteome</keyword>
<dbReference type="Pfam" id="PF12937">
    <property type="entry name" value="F-box-like"/>
    <property type="match status" value="1"/>
</dbReference>
<protein>
    <recommendedName>
        <fullName evidence="2">F-box domain-containing protein</fullName>
    </recommendedName>
</protein>
<evidence type="ECO:0000313" key="4">
    <source>
        <dbReference type="Proteomes" id="UP000193922"/>
    </source>
</evidence>